<evidence type="ECO:0000313" key="2">
    <source>
        <dbReference type="Proteomes" id="UP000238191"/>
    </source>
</evidence>
<reference evidence="2" key="1">
    <citation type="submission" date="2016-08" db="EMBL/GenBank/DDBJ databases">
        <authorList>
            <person name="Merda D."/>
            <person name="Briand M."/>
            <person name="Taghouti G."/>
            <person name="Carrere S."/>
            <person name="Gouzy J."/>
            <person name="Portier P."/>
            <person name="Jacques M.-A."/>
            <person name="Fischer-Le Saux M."/>
        </authorList>
    </citation>
    <scope>NUCLEOTIDE SEQUENCE [LARGE SCALE GENOMIC DNA]</scope>
    <source>
        <strain evidence="2">CFBP4643</strain>
    </source>
</reference>
<dbReference type="Proteomes" id="UP000238191">
    <property type="component" value="Unassembled WGS sequence"/>
</dbReference>
<organism evidence="1 2">
    <name type="scientific">Xanthomonas pisi</name>
    <dbReference type="NCBI Taxonomy" id="56457"/>
    <lineage>
        <taxon>Bacteria</taxon>
        <taxon>Pseudomonadati</taxon>
        <taxon>Pseudomonadota</taxon>
        <taxon>Gammaproteobacteria</taxon>
        <taxon>Lysobacterales</taxon>
        <taxon>Lysobacteraceae</taxon>
        <taxon>Xanthomonas</taxon>
    </lineage>
</organism>
<proteinExistence type="predicted"/>
<dbReference type="AlphaFoldDB" id="A0A2S7D577"/>
<dbReference type="RefSeq" id="WP_104611637.1">
    <property type="nucleotide sequence ID" value="NZ_MDEI01000005.1"/>
</dbReference>
<protein>
    <submittedName>
        <fullName evidence="1">Uncharacterized protein</fullName>
    </submittedName>
</protein>
<evidence type="ECO:0000313" key="1">
    <source>
        <dbReference type="EMBL" id="PPU68909.1"/>
    </source>
</evidence>
<dbReference type="InterPro" id="IPR025680">
    <property type="entry name" value="DddI"/>
</dbReference>
<gene>
    <name evidence="1" type="ORF">XpiCFBP4643_07995</name>
</gene>
<accession>A0A2S7D577</accession>
<dbReference type="OrthoDB" id="2081738at2"/>
<dbReference type="Pfam" id="PF14430">
    <property type="entry name" value="Imm1"/>
    <property type="match status" value="1"/>
</dbReference>
<sequence>MSDIHCKELWYTGPNGEQLCALINDRRGWLMYLRDPEDVGFSSRNPDYDGPADATIDYVLSNGQVDSYPAAWAYPTDIVMKAVEHFILTGLAAPFVRWHNDAGDGQEPPLESIDNVVKRTYPP</sequence>
<dbReference type="EMBL" id="MDEI01000005">
    <property type="protein sequence ID" value="PPU68909.1"/>
    <property type="molecule type" value="Genomic_DNA"/>
</dbReference>
<keyword evidence="2" id="KW-1185">Reference proteome</keyword>
<name>A0A2S7D577_9XANT</name>
<comment type="caution">
    <text evidence="1">The sequence shown here is derived from an EMBL/GenBank/DDBJ whole genome shotgun (WGS) entry which is preliminary data.</text>
</comment>